<evidence type="ECO:0000256" key="6">
    <source>
        <dbReference type="ARBA" id="ARBA00023136"/>
    </source>
</evidence>
<evidence type="ECO:0000313" key="10">
    <source>
        <dbReference type="RefSeq" id="XP_016497220.1"/>
    </source>
</evidence>
<gene>
    <name evidence="10" type="primary">LOC107816059</name>
</gene>
<name>A0A1S4C7V9_TOBAC</name>
<dbReference type="GO" id="GO:0009705">
    <property type="term" value="C:plant-type vacuole membrane"/>
    <property type="evidence" value="ECO:0000318"/>
    <property type="project" value="GO_Central"/>
</dbReference>
<reference evidence="10" key="1">
    <citation type="submission" date="2025-08" db="UniProtKB">
        <authorList>
            <consortium name="RefSeq"/>
        </authorList>
    </citation>
    <scope>IDENTIFICATION</scope>
</reference>
<evidence type="ECO:0000256" key="1">
    <source>
        <dbReference type="ARBA" id="ARBA00004128"/>
    </source>
</evidence>
<dbReference type="Pfam" id="PF06454">
    <property type="entry name" value="THH1_TOM1-3_dom"/>
    <property type="match status" value="1"/>
</dbReference>
<keyword evidence="4 8" id="KW-0812">Transmembrane</keyword>
<feature type="domain" description="THH1/TOM1/TOM3" evidence="9">
    <location>
        <begin position="44"/>
        <end position="152"/>
    </location>
</feature>
<evidence type="ECO:0000256" key="8">
    <source>
        <dbReference type="SAM" id="Phobius"/>
    </source>
</evidence>
<comment type="subcellular location">
    <subcellularLocation>
        <location evidence="1">Vacuole membrane</location>
        <topology evidence="1">Multi-pass membrane protein</topology>
    </subcellularLocation>
</comment>
<dbReference type="PANTHER" id="PTHR31142">
    <property type="entry name" value="TOBAMOVIRUS MULTIPLICATION PROTEIN 1-LIKE ISOFORM X1"/>
    <property type="match status" value="1"/>
</dbReference>
<dbReference type="RefSeq" id="XP_016497220.1">
    <property type="nucleotide sequence ID" value="XM_016641734.1"/>
</dbReference>
<evidence type="ECO:0000256" key="2">
    <source>
        <dbReference type="ARBA" id="ARBA00006779"/>
    </source>
</evidence>
<evidence type="ECO:0000256" key="3">
    <source>
        <dbReference type="ARBA" id="ARBA00022554"/>
    </source>
</evidence>
<feature type="transmembrane region" description="Helical" evidence="8">
    <location>
        <begin position="135"/>
        <end position="155"/>
    </location>
</feature>
<organism evidence="10">
    <name type="scientific">Nicotiana tabacum</name>
    <name type="common">Common tobacco</name>
    <dbReference type="NCBI Taxonomy" id="4097"/>
    <lineage>
        <taxon>Eukaryota</taxon>
        <taxon>Viridiplantae</taxon>
        <taxon>Streptophyta</taxon>
        <taxon>Embryophyta</taxon>
        <taxon>Tracheophyta</taxon>
        <taxon>Spermatophyta</taxon>
        <taxon>Magnoliopsida</taxon>
        <taxon>eudicotyledons</taxon>
        <taxon>Gunneridae</taxon>
        <taxon>Pentapetalae</taxon>
        <taxon>asterids</taxon>
        <taxon>lamiids</taxon>
        <taxon>Solanales</taxon>
        <taxon>Solanaceae</taxon>
        <taxon>Nicotianoideae</taxon>
        <taxon>Nicotianeae</taxon>
        <taxon>Nicotiana</taxon>
    </lineage>
</organism>
<dbReference type="AlphaFoldDB" id="A0A1S4C7V9"/>
<evidence type="ECO:0000259" key="9">
    <source>
        <dbReference type="Pfam" id="PF06454"/>
    </source>
</evidence>
<accession>A0A1S4C7V9</accession>
<sequence length="156" mass="18286">MPTPGLQNSQGSFPDFENPYSKQEADPDLRPKNFWLSICVDHVQIQLIRIQLRVPEYGWTTQKVFHLMNFVVNGVRAIVFGFHKQVFLFHPKVLTLVLLDLPGLLFFSAYTLLVLFWAEIYHQARSLPTDKLRTFYISVNGVIYFIQVCYMLRLFI</sequence>
<feature type="transmembrane region" description="Helical" evidence="8">
    <location>
        <begin position="94"/>
        <end position="115"/>
    </location>
</feature>
<dbReference type="OrthoDB" id="19798at2759"/>
<proteinExistence type="inferred from homology"/>
<feature type="compositionally biased region" description="Polar residues" evidence="7">
    <location>
        <begin position="1"/>
        <end position="12"/>
    </location>
</feature>
<comment type="similarity">
    <text evidence="2">Belongs to the plant tobamovirus multiplication TOM1 protein family.</text>
</comment>
<dbReference type="PaxDb" id="4097-A0A1S4C7V9"/>
<protein>
    <submittedName>
        <fullName evidence="10">Tobamovirus multiplication protein 1-like</fullName>
    </submittedName>
</protein>
<evidence type="ECO:0000256" key="7">
    <source>
        <dbReference type="SAM" id="MobiDB-lite"/>
    </source>
</evidence>
<dbReference type="STRING" id="4097.A0A1S4C7V9"/>
<dbReference type="PANTHER" id="PTHR31142:SF39">
    <property type="entry name" value="TOBAMOVIRUS MULTIPLICATION PROTEIN 1-LIKE"/>
    <property type="match status" value="1"/>
</dbReference>
<dbReference type="InterPro" id="IPR040226">
    <property type="entry name" value="THH1/TOM1/TOM3"/>
</dbReference>
<keyword evidence="6 8" id="KW-0472">Membrane</keyword>
<dbReference type="KEGG" id="nta:107816059"/>
<keyword evidence="3" id="KW-0926">Vacuole</keyword>
<dbReference type="InterPro" id="IPR009457">
    <property type="entry name" value="THH1/TOM1/TOM3_dom"/>
</dbReference>
<feature type="transmembrane region" description="Helical" evidence="8">
    <location>
        <begin position="64"/>
        <end position="82"/>
    </location>
</feature>
<evidence type="ECO:0000256" key="5">
    <source>
        <dbReference type="ARBA" id="ARBA00022989"/>
    </source>
</evidence>
<feature type="region of interest" description="Disordered" evidence="7">
    <location>
        <begin position="1"/>
        <end position="25"/>
    </location>
</feature>
<keyword evidence="5 8" id="KW-1133">Transmembrane helix</keyword>
<evidence type="ECO:0000256" key="4">
    <source>
        <dbReference type="ARBA" id="ARBA00022692"/>
    </source>
</evidence>